<dbReference type="Proteomes" id="UP000077469">
    <property type="component" value="Chromosome"/>
</dbReference>
<feature type="transmembrane region" description="Helical" evidence="1">
    <location>
        <begin position="165"/>
        <end position="185"/>
    </location>
</feature>
<sequence>MRSRTLFLLFLLVLFSGPLIVGSSGSVWTAVAWYASLLTVTLTIMKLERLGPLFVYRKGIVLRSLLYLLLLYGLLAVTSLVFPQESSAVQKLSLDPAMIVLLVILAPLAEEVAFRGYTQAIAKRRLGTNGAIIVTSLLFSFFHPFSVFPQIFVTSLLLGTIKEVHGSLVPCIIVHCLNNVVALAVSL</sequence>
<dbReference type="GO" id="GO:0004175">
    <property type="term" value="F:endopeptidase activity"/>
    <property type="evidence" value="ECO:0007669"/>
    <property type="project" value="UniProtKB-ARBA"/>
</dbReference>
<organism evidence="3 4">
    <name type="scientific">Pseudothermotoga hypogea DSM 11164 = NBRC 106472</name>
    <dbReference type="NCBI Taxonomy" id="1123384"/>
    <lineage>
        <taxon>Bacteria</taxon>
        <taxon>Thermotogati</taxon>
        <taxon>Thermotogota</taxon>
        <taxon>Thermotogae</taxon>
        <taxon>Thermotogales</taxon>
        <taxon>Thermotogaceae</taxon>
        <taxon>Pseudothermotoga</taxon>
    </lineage>
</organism>
<feature type="domain" description="CAAX prenyl protease 2/Lysostaphin resistance protein A-like" evidence="2">
    <location>
        <begin position="96"/>
        <end position="181"/>
    </location>
</feature>
<dbReference type="InterPro" id="IPR052710">
    <property type="entry name" value="CAAX_protease"/>
</dbReference>
<dbReference type="RefSeq" id="WP_031502727.1">
    <property type="nucleotide sequence ID" value="NC_022795.1"/>
</dbReference>
<dbReference type="PATRIC" id="fig|1123384.7.peg.2084"/>
<reference evidence="3 4" key="1">
    <citation type="submission" date="2014-01" db="EMBL/GenBank/DDBJ databases">
        <title>Genome sequencing of Thermotog hypogea.</title>
        <authorList>
            <person name="Zhang X."/>
            <person name="Alvare G."/>
            <person name="Fristensky B."/>
            <person name="Chen L."/>
            <person name="Suen T."/>
            <person name="Chen Q."/>
            <person name="Ma K."/>
        </authorList>
    </citation>
    <scope>NUCLEOTIDE SEQUENCE [LARGE SCALE GENOMIC DNA]</scope>
    <source>
        <strain evidence="3 4">DSM 11164</strain>
    </source>
</reference>
<feature type="transmembrane region" description="Helical" evidence="1">
    <location>
        <begin position="94"/>
        <end position="114"/>
    </location>
</feature>
<dbReference type="PANTHER" id="PTHR36435">
    <property type="entry name" value="SLR1288 PROTEIN"/>
    <property type="match status" value="1"/>
</dbReference>
<evidence type="ECO:0000259" key="2">
    <source>
        <dbReference type="Pfam" id="PF02517"/>
    </source>
</evidence>
<proteinExistence type="predicted"/>
<evidence type="ECO:0000313" key="3">
    <source>
        <dbReference type="EMBL" id="AJC74927.1"/>
    </source>
</evidence>
<dbReference type="InterPro" id="IPR003675">
    <property type="entry name" value="Rce1/LyrA-like_dom"/>
</dbReference>
<dbReference type="AlphaFoldDB" id="A0A0X1KUC0"/>
<gene>
    <name evidence="3" type="ORF">AJ81_10385</name>
</gene>
<dbReference type="KEGG" id="phy:AJ81_10385"/>
<evidence type="ECO:0000256" key="1">
    <source>
        <dbReference type="SAM" id="Phobius"/>
    </source>
</evidence>
<dbReference type="Pfam" id="PF02517">
    <property type="entry name" value="Rce1-like"/>
    <property type="match status" value="1"/>
</dbReference>
<keyword evidence="1" id="KW-1133">Transmembrane helix</keyword>
<keyword evidence="1" id="KW-0812">Transmembrane</keyword>
<dbReference type="PANTHER" id="PTHR36435:SF1">
    <property type="entry name" value="CAAX AMINO TERMINAL PROTEASE FAMILY PROTEIN"/>
    <property type="match status" value="1"/>
</dbReference>
<feature type="transmembrane region" description="Helical" evidence="1">
    <location>
        <begin position="126"/>
        <end position="145"/>
    </location>
</feature>
<keyword evidence="4" id="KW-1185">Reference proteome</keyword>
<feature type="transmembrane region" description="Helical" evidence="1">
    <location>
        <begin position="60"/>
        <end position="82"/>
    </location>
</feature>
<dbReference type="OrthoDB" id="3429192at2"/>
<evidence type="ECO:0000313" key="4">
    <source>
        <dbReference type="Proteomes" id="UP000077469"/>
    </source>
</evidence>
<name>A0A0X1KUC0_9THEM</name>
<accession>A0A0X1KUC0</accession>
<dbReference type="STRING" id="1123384.AJ81_10385"/>
<protein>
    <recommendedName>
        <fullName evidence="2">CAAX prenyl protease 2/Lysostaphin resistance protein A-like domain-containing protein</fullName>
    </recommendedName>
</protein>
<dbReference type="PaxDb" id="1123384-AJ81_10385"/>
<feature type="transmembrane region" description="Helical" evidence="1">
    <location>
        <begin position="32"/>
        <end position="48"/>
    </location>
</feature>
<keyword evidence="1" id="KW-0472">Membrane</keyword>
<dbReference type="EMBL" id="CP007141">
    <property type="protein sequence ID" value="AJC74927.1"/>
    <property type="molecule type" value="Genomic_DNA"/>
</dbReference>
<dbReference type="GO" id="GO:0080120">
    <property type="term" value="P:CAAX-box protein maturation"/>
    <property type="evidence" value="ECO:0007669"/>
    <property type="project" value="UniProtKB-ARBA"/>
</dbReference>